<dbReference type="EMBL" id="FNYY01000010">
    <property type="protein sequence ID" value="SEJ76610.1"/>
    <property type="molecule type" value="Genomic_DNA"/>
</dbReference>
<dbReference type="AlphaFoldDB" id="A0A975WBG3"/>
<organism evidence="14 15">
    <name type="scientific">Marinovum algicola</name>
    <dbReference type="NCBI Taxonomy" id="42444"/>
    <lineage>
        <taxon>Bacteria</taxon>
        <taxon>Pseudomonadati</taxon>
        <taxon>Pseudomonadota</taxon>
        <taxon>Alphaproteobacteria</taxon>
        <taxon>Rhodobacterales</taxon>
        <taxon>Roseobacteraceae</taxon>
        <taxon>Marinovum</taxon>
    </lineage>
</organism>
<keyword evidence="3 10" id="KW-0479">Metal-binding</keyword>
<keyword evidence="9 10" id="KW-0342">GTP-binding</keyword>
<evidence type="ECO:0000256" key="8">
    <source>
        <dbReference type="ARBA" id="ARBA00022884"/>
    </source>
</evidence>
<keyword evidence="8 10" id="KW-0694">RNA-binding</keyword>
<dbReference type="EC" id="3.6.1.-" evidence="10"/>
<dbReference type="Gene3D" id="1.10.40.50">
    <property type="entry name" value="Probable gtpase engc, domain 3"/>
    <property type="match status" value="1"/>
</dbReference>
<evidence type="ECO:0000256" key="5">
    <source>
        <dbReference type="ARBA" id="ARBA00022741"/>
    </source>
</evidence>
<dbReference type="GeneID" id="80819115"/>
<comment type="similarity">
    <text evidence="10">Belongs to the TRAFAC class YlqF/YawG GTPase family. RsgA subfamily.</text>
</comment>
<dbReference type="PROSITE" id="PS50936">
    <property type="entry name" value="ENGC_GTPASE"/>
    <property type="match status" value="1"/>
</dbReference>
<evidence type="ECO:0000259" key="12">
    <source>
        <dbReference type="PROSITE" id="PS50936"/>
    </source>
</evidence>
<comment type="cofactor">
    <cofactor evidence="10">
        <name>Zn(2+)</name>
        <dbReference type="ChEBI" id="CHEBI:29105"/>
    </cofactor>
    <text evidence="10">Binds 1 zinc ion per subunit.</text>
</comment>
<dbReference type="InterPro" id="IPR030378">
    <property type="entry name" value="G_CP_dom"/>
</dbReference>
<keyword evidence="1 10" id="KW-0963">Cytoplasm</keyword>
<comment type="subunit">
    <text evidence="10">Monomer. Associates with 30S ribosomal subunit, binds 16S rRNA.</text>
</comment>
<keyword evidence="2 10" id="KW-0690">Ribosome biogenesis</keyword>
<keyword evidence="15" id="KW-1185">Reference proteome</keyword>
<dbReference type="RefSeq" id="WP_074837202.1">
    <property type="nucleotide sequence ID" value="NZ_FNYY01000010.1"/>
</dbReference>
<evidence type="ECO:0000256" key="7">
    <source>
        <dbReference type="ARBA" id="ARBA00022833"/>
    </source>
</evidence>
<feature type="binding site" evidence="10">
    <location>
        <position position="282"/>
    </location>
    <ligand>
        <name>Zn(2+)</name>
        <dbReference type="ChEBI" id="CHEBI:29105"/>
    </ligand>
</feature>
<evidence type="ECO:0000256" key="3">
    <source>
        <dbReference type="ARBA" id="ARBA00022723"/>
    </source>
</evidence>
<dbReference type="SUPFAM" id="SSF52540">
    <property type="entry name" value="P-loop containing nucleoside triphosphate hydrolases"/>
    <property type="match status" value="1"/>
</dbReference>
<gene>
    <name evidence="10" type="primary">rsgA</name>
    <name evidence="14" type="ORF">SAMN04487940_11050</name>
</gene>
<feature type="binding site" evidence="10">
    <location>
        <begin position="137"/>
        <end position="140"/>
    </location>
    <ligand>
        <name>GTP</name>
        <dbReference type="ChEBI" id="CHEBI:37565"/>
    </ligand>
</feature>
<keyword evidence="5 10" id="KW-0547">Nucleotide-binding</keyword>
<evidence type="ECO:0000256" key="4">
    <source>
        <dbReference type="ARBA" id="ARBA00022730"/>
    </source>
</evidence>
<reference evidence="14 15" key="1">
    <citation type="submission" date="2016-10" db="EMBL/GenBank/DDBJ databases">
        <authorList>
            <person name="Varghese N."/>
            <person name="Submissions S."/>
        </authorList>
    </citation>
    <scope>NUCLEOTIDE SEQUENCE [LARGE SCALE GENOMIC DNA]</scope>
    <source>
        <strain evidence="14 15">FF3</strain>
    </source>
</reference>
<dbReference type="GO" id="GO:0005737">
    <property type="term" value="C:cytoplasm"/>
    <property type="evidence" value="ECO:0007669"/>
    <property type="project" value="UniProtKB-SubCell"/>
</dbReference>
<feature type="binding site" evidence="10">
    <location>
        <position position="276"/>
    </location>
    <ligand>
        <name>Zn(2+)</name>
        <dbReference type="ChEBI" id="CHEBI:29105"/>
    </ligand>
</feature>
<dbReference type="Pfam" id="PF03193">
    <property type="entry name" value="RsgA_GTPase"/>
    <property type="match status" value="1"/>
</dbReference>
<name>A0A975WBG3_9RHOB</name>
<evidence type="ECO:0000256" key="2">
    <source>
        <dbReference type="ARBA" id="ARBA00022517"/>
    </source>
</evidence>
<dbReference type="InterPro" id="IPR010914">
    <property type="entry name" value="RsgA_GTPase_dom"/>
</dbReference>
<feature type="binding site" evidence="10">
    <location>
        <position position="274"/>
    </location>
    <ligand>
        <name>Zn(2+)</name>
        <dbReference type="ChEBI" id="CHEBI:29105"/>
    </ligand>
</feature>
<keyword evidence="6 10" id="KW-0378">Hydrolase</keyword>
<comment type="function">
    <text evidence="10">One of several proteins that assist in the late maturation steps of the functional core of the 30S ribosomal subunit. Helps release RbfA from mature subunits. May play a role in the assembly of ribosomal proteins into the subunit. Circularly permuted GTPase that catalyzes slow GTP hydrolysis, GTPase activity is stimulated by the 30S ribosomal subunit.</text>
</comment>
<evidence type="ECO:0000256" key="10">
    <source>
        <dbReference type="HAMAP-Rule" id="MF_01820"/>
    </source>
</evidence>
<dbReference type="GO" id="GO:0003924">
    <property type="term" value="F:GTPase activity"/>
    <property type="evidence" value="ECO:0007669"/>
    <property type="project" value="UniProtKB-UniRule"/>
</dbReference>
<evidence type="ECO:0000256" key="9">
    <source>
        <dbReference type="ARBA" id="ARBA00023134"/>
    </source>
</evidence>
<proteinExistence type="inferred from homology"/>
<feature type="compositionally biased region" description="Basic and acidic residues" evidence="11">
    <location>
        <begin position="328"/>
        <end position="344"/>
    </location>
</feature>
<feature type="binding site" evidence="10">
    <location>
        <begin position="189"/>
        <end position="197"/>
    </location>
    <ligand>
        <name>GTP</name>
        <dbReference type="ChEBI" id="CHEBI:37565"/>
    </ligand>
</feature>
<feature type="domain" description="CP-type G" evidence="13">
    <location>
        <begin position="79"/>
        <end position="246"/>
    </location>
</feature>
<evidence type="ECO:0000256" key="6">
    <source>
        <dbReference type="ARBA" id="ARBA00022801"/>
    </source>
</evidence>
<dbReference type="CDD" id="cd01854">
    <property type="entry name" value="YjeQ_EngC"/>
    <property type="match status" value="1"/>
</dbReference>
<keyword evidence="4 10" id="KW-0699">rRNA-binding</keyword>
<dbReference type="NCBIfam" id="TIGR00157">
    <property type="entry name" value="ribosome small subunit-dependent GTPase A"/>
    <property type="match status" value="1"/>
</dbReference>
<protein>
    <recommendedName>
        <fullName evidence="10">Small ribosomal subunit biogenesis GTPase RsgA</fullName>
        <ecNumber evidence="10">3.6.1.-</ecNumber>
    </recommendedName>
</protein>
<feature type="domain" description="EngC GTPase" evidence="12">
    <location>
        <begin position="98"/>
        <end position="244"/>
    </location>
</feature>
<evidence type="ECO:0000313" key="15">
    <source>
        <dbReference type="Proteomes" id="UP000182932"/>
    </source>
</evidence>
<dbReference type="GO" id="GO:0046872">
    <property type="term" value="F:metal ion binding"/>
    <property type="evidence" value="ECO:0007669"/>
    <property type="project" value="UniProtKB-KW"/>
</dbReference>
<evidence type="ECO:0000313" key="14">
    <source>
        <dbReference type="EMBL" id="SEJ76610.1"/>
    </source>
</evidence>
<comment type="caution">
    <text evidence="14">The sequence shown here is derived from an EMBL/GenBank/DDBJ whole genome shotgun (WGS) entry which is preliminary data.</text>
</comment>
<feature type="region of interest" description="Disordered" evidence="11">
    <location>
        <begin position="309"/>
        <end position="344"/>
    </location>
</feature>
<dbReference type="Gene3D" id="3.40.50.300">
    <property type="entry name" value="P-loop containing nucleotide triphosphate hydrolases"/>
    <property type="match status" value="1"/>
</dbReference>
<dbReference type="GO" id="GO:0042274">
    <property type="term" value="P:ribosomal small subunit biogenesis"/>
    <property type="evidence" value="ECO:0007669"/>
    <property type="project" value="UniProtKB-UniRule"/>
</dbReference>
<dbReference type="InterPro" id="IPR004881">
    <property type="entry name" value="Ribosome_biogen_GTPase_RsgA"/>
</dbReference>
<dbReference type="HAMAP" id="MF_01820">
    <property type="entry name" value="GTPase_RsgA"/>
    <property type="match status" value="1"/>
</dbReference>
<accession>A0A975WBG3</accession>
<dbReference type="PANTHER" id="PTHR32120:SF10">
    <property type="entry name" value="SMALL RIBOSOMAL SUBUNIT BIOGENESIS GTPASE RSGA"/>
    <property type="match status" value="1"/>
</dbReference>
<dbReference type="GO" id="GO:0019843">
    <property type="term" value="F:rRNA binding"/>
    <property type="evidence" value="ECO:0007669"/>
    <property type="project" value="UniProtKB-KW"/>
</dbReference>
<dbReference type="PROSITE" id="PS51721">
    <property type="entry name" value="G_CP"/>
    <property type="match status" value="1"/>
</dbReference>
<dbReference type="Proteomes" id="UP000182932">
    <property type="component" value="Unassembled WGS sequence"/>
</dbReference>
<comment type="subcellular location">
    <subcellularLocation>
        <location evidence="10">Cytoplasm</location>
    </subcellularLocation>
</comment>
<sequence length="344" mass="37266">MNDKTLSDLGWSEQFARQLTAADAVFSPARVAEIHRDRLVVVTPEGSFNLHPREASGAYAVGDWVLTDGTSAVRRLTPVSDLSRRAAGPGVAAQRIAANIDTIGIVTSCNDDFSVPRLERYLALVSSAGCLPLVILTKADKTEDARPFLRQAEKLSPLVTALALNAKDPEDAARLTPWCSRAQTLALIGSSGVGKTTLRNALTGESAQTREIREDDARGRHTTTFRALRPTRAGGWLIDTPGMRELQLTDAAEGIGAVFDDLEELAADCRFSDCGHDSEPGCAIKAAVASGAVAPDRVARWQKLLREDRHNSETLAQSRARGRSFSRVIKEAKAEGRRKRDVER</sequence>
<evidence type="ECO:0000259" key="13">
    <source>
        <dbReference type="PROSITE" id="PS51721"/>
    </source>
</evidence>
<keyword evidence="7 10" id="KW-0862">Zinc</keyword>
<evidence type="ECO:0000256" key="11">
    <source>
        <dbReference type="SAM" id="MobiDB-lite"/>
    </source>
</evidence>
<dbReference type="PANTHER" id="PTHR32120">
    <property type="entry name" value="SMALL RIBOSOMAL SUBUNIT BIOGENESIS GTPASE RSGA"/>
    <property type="match status" value="1"/>
</dbReference>
<evidence type="ECO:0000256" key="1">
    <source>
        <dbReference type="ARBA" id="ARBA00022490"/>
    </source>
</evidence>
<dbReference type="InterPro" id="IPR027417">
    <property type="entry name" value="P-loop_NTPase"/>
</dbReference>
<feature type="binding site" evidence="10">
    <location>
        <position position="269"/>
    </location>
    <ligand>
        <name>Zn(2+)</name>
        <dbReference type="ChEBI" id="CHEBI:29105"/>
    </ligand>
</feature>
<dbReference type="GO" id="GO:0005525">
    <property type="term" value="F:GTP binding"/>
    <property type="evidence" value="ECO:0007669"/>
    <property type="project" value="UniProtKB-UniRule"/>
</dbReference>